<gene>
    <name evidence="1" type="ORF">NUW54_g11448</name>
</gene>
<evidence type="ECO:0000313" key="2">
    <source>
        <dbReference type="Proteomes" id="UP001144978"/>
    </source>
</evidence>
<sequence length="85" mass="9352">MRIISTTDSKSSMSCMTSLVTQVFLYATADPRVTSIEESFSSKSNCVNALRDDTRRVEGRVAPAAPRPVSEIGDWLRLSRSPNEA</sequence>
<organism evidence="1 2">
    <name type="scientific">Trametes sanguinea</name>
    <dbReference type="NCBI Taxonomy" id="158606"/>
    <lineage>
        <taxon>Eukaryota</taxon>
        <taxon>Fungi</taxon>
        <taxon>Dikarya</taxon>
        <taxon>Basidiomycota</taxon>
        <taxon>Agaricomycotina</taxon>
        <taxon>Agaricomycetes</taxon>
        <taxon>Polyporales</taxon>
        <taxon>Polyporaceae</taxon>
        <taxon>Trametes</taxon>
    </lineage>
</organism>
<protein>
    <submittedName>
        <fullName evidence="1">Uncharacterized protein</fullName>
    </submittedName>
</protein>
<keyword evidence="2" id="KW-1185">Reference proteome</keyword>
<comment type="caution">
    <text evidence="1">The sequence shown here is derived from an EMBL/GenBank/DDBJ whole genome shotgun (WGS) entry which is preliminary data.</text>
</comment>
<dbReference type="EMBL" id="JANSHE010004473">
    <property type="protein sequence ID" value="KAJ2977209.1"/>
    <property type="molecule type" value="Genomic_DNA"/>
</dbReference>
<dbReference type="Proteomes" id="UP001144978">
    <property type="component" value="Unassembled WGS sequence"/>
</dbReference>
<proteinExistence type="predicted"/>
<evidence type="ECO:0000313" key="1">
    <source>
        <dbReference type="EMBL" id="KAJ2977209.1"/>
    </source>
</evidence>
<reference evidence="1" key="1">
    <citation type="submission" date="2022-08" db="EMBL/GenBank/DDBJ databases">
        <title>Genome Sequence of Pycnoporus sanguineus.</title>
        <authorList>
            <person name="Buettner E."/>
        </authorList>
    </citation>
    <scope>NUCLEOTIDE SEQUENCE</scope>
    <source>
        <strain evidence="1">CG-C14</strain>
    </source>
</reference>
<name>A0ACC1NE70_9APHY</name>
<accession>A0ACC1NE70</accession>